<comment type="caution">
    <text evidence="2">The sequence shown here is derived from an EMBL/GenBank/DDBJ whole genome shotgun (WGS) entry which is preliminary data.</text>
</comment>
<protein>
    <submittedName>
        <fullName evidence="2">Uncharacterized protein</fullName>
    </submittedName>
</protein>
<accession>A0A815YRV5</accession>
<evidence type="ECO:0000256" key="1">
    <source>
        <dbReference type="SAM" id="MobiDB-lite"/>
    </source>
</evidence>
<dbReference type="EMBL" id="CAJNOU010015798">
    <property type="protein sequence ID" value="CAF1573399.1"/>
    <property type="molecule type" value="Genomic_DNA"/>
</dbReference>
<organism evidence="2 3">
    <name type="scientific">Rotaria sordida</name>
    <dbReference type="NCBI Taxonomy" id="392033"/>
    <lineage>
        <taxon>Eukaryota</taxon>
        <taxon>Metazoa</taxon>
        <taxon>Spiralia</taxon>
        <taxon>Gnathifera</taxon>
        <taxon>Rotifera</taxon>
        <taxon>Eurotatoria</taxon>
        <taxon>Bdelloidea</taxon>
        <taxon>Philodinida</taxon>
        <taxon>Philodinidae</taxon>
        <taxon>Rotaria</taxon>
    </lineage>
</organism>
<proteinExistence type="predicted"/>
<reference evidence="2" key="1">
    <citation type="submission" date="2021-02" db="EMBL/GenBank/DDBJ databases">
        <authorList>
            <person name="Nowell W R."/>
        </authorList>
    </citation>
    <scope>NUCLEOTIDE SEQUENCE</scope>
</reference>
<evidence type="ECO:0000313" key="3">
    <source>
        <dbReference type="Proteomes" id="UP000663889"/>
    </source>
</evidence>
<evidence type="ECO:0000313" key="2">
    <source>
        <dbReference type="EMBL" id="CAF1573399.1"/>
    </source>
</evidence>
<dbReference type="Proteomes" id="UP000663889">
    <property type="component" value="Unassembled WGS sequence"/>
</dbReference>
<feature type="region of interest" description="Disordered" evidence="1">
    <location>
        <begin position="1"/>
        <end position="23"/>
    </location>
</feature>
<feature type="non-terminal residue" evidence="2">
    <location>
        <position position="1"/>
    </location>
</feature>
<sequence length="76" mass="8625">SSTIQDDTINDKDKPLDEEELHTSSIQILTSKKSTESFPLIDKRLSSLTDESLQRKSISLVLPNIIEDFYTILLES</sequence>
<gene>
    <name evidence="2" type="ORF">SEV965_LOCUS39669</name>
</gene>
<dbReference type="AlphaFoldDB" id="A0A815YRV5"/>
<name>A0A815YRV5_9BILA</name>